<evidence type="ECO:0000256" key="1">
    <source>
        <dbReference type="SAM" id="Phobius"/>
    </source>
</evidence>
<feature type="transmembrane region" description="Helical" evidence="1">
    <location>
        <begin position="6"/>
        <end position="29"/>
    </location>
</feature>
<dbReference type="AlphaFoldDB" id="A0A5C0VFU3"/>
<keyword evidence="1" id="KW-1133">Transmembrane helix</keyword>
<dbReference type="KEGG" id="pej:FYC62_08005"/>
<protein>
    <submittedName>
        <fullName evidence="2">Uncharacterized protein</fullName>
    </submittedName>
</protein>
<organism evidence="2 3">
    <name type="scientific">Pedobacter aquae</name>
    <dbReference type="NCBI Taxonomy" id="2605747"/>
    <lineage>
        <taxon>Bacteria</taxon>
        <taxon>Pseudomonadati</taxon>
        <taxon>Bacteroidota</taxon>
        <taxon>Sphingobacteriia</taxon>
        <taxon>Sphingobacteriales</taxon>
        <taxon>Sphingobacteriaceae</taxon>
        <taxon>Pedobacter</taxon>
    </lineage>
</organism>
<keyword evidence="1" id="KW-0812">Transmembrane</keyword>
<dbReference type="PROSITE" id="PS51257">
    <property type="entry name" value="PROKAR_LIPOPROTEIN"/>
    <property type="match status" value="1"/>
</dbReference>
<dbReference type="EMBL" id="CP043329">
    <property type="protein sequence ID" value="QEK51608.1"/>
    <property type="molecule type" value="Genomic_DNA"/>
</dbReference>
<feature type="transmembrane region" description="Helical" evidence="1">
    <location>
        <begin position="67"/>
        <end position="86"/>
    </location>
</feature>
<keyword evidence="1" id="KW-0472">Membrane</keyword>
<evidence type="ECO:0000313" key="3">
    <source>
        <dbReference type="Proteomes" id="UP000323653"/>
    </source>
</evidence>
<dbReference type="RefSeq" id="WP_039447380.1">
    <property type="nucleotide sequence ID" value="NZ_CP043329.1"/>
</dbReference>
<name>A0A5C0VFU3_9SPHI</name>
<dbReference type="Proteomes" id="UP000323653">
    <property type="component" value="Chromosome"/>
</dbReference>
<accession>A0A5C0VFU3</accession>
<evidence type="ECO:0000313" key="2">
    <source>
        <dbReference type="EMBL" id="QEK51608.1"/>
    </source>
</evidence>
<feature type="transmembrane region" description="Helical" evidence="1">
    <location>
        <begin position="41"/>
        <end position="61"/>
    </location>
</feature>
<gene>
    <name evidence="2" type="ORF">FYC62_08005</name>
</gene>
<sequence length="89" mass="10250">MKNLKFTPLTLVVACCITYACYMLLGFDASKNAGIGVNSKVFFTLLLAVILWLTDLLFRRFVLDKRWLWLIQGSFIILITLMILIFQTI</sequence>
<proteinExistence type="predicted"/>
<keyword evidence="3" id="KW-1185">Reference proteome</keyword>
<reference evidence="2 3" key="1">
    <citation type="submission" date="2019-08" db="EMBL/GenBank/DDBJ databases">
        <title>Pedobacter sp. nov., isolated from Han river, South Korea.</title>
        <authorList>
            <person name="Lee D.-H."/>
            <person name="Kim Y.-S."/>
            <person name="Hwang E.-M."/>
            <person name="Le Tran T.C."/>
            <person name="Cha C.-J."/>
        </authorList>
    </citation>
    <scope>NUCLEOTIDE SEQUENCE [LARGE SCALE GENOMIC DNA]</scope>
    <source>
        <strain evidence="2 3">CJ43</strain>
    </source>
</reference>